<organism evidence="1 2">
    <name type="scientific">Paenibacillus terricola</name>
    <dbReference type="NCBI Taxonomy" id="2763503"/>
    <lineage>
        <taxon>Bacteria</taxon>
        <taxon>Bacillati</taxon>
        <taxon>Bacillota</taxon>
        <taxon>Bacilli</taxon>
        <taxon>Bacillales</taxon>
        <taxon>Paenibacillaceae</taxon>
        <taxon>Paenibacillus</taxon>
    </lineage>
</organism>
<accession>A0ABR8N2E6</accession>
<name>A0ABR8N2E6_9BACL</name>
<protein>
    <submittedName>
        <fullName evidence="1">Uncharacterized protein</fullName>
    </submittedName>
</protein>
<reference evidence="1 2" key="1">
    <citation type="submission" date="2020-09" db="EMBL/GenBank/DDBJ databases">
        <title>Paenibacillus sp. strain PR3 16S rRNA gene Genome sequencing and assembly.</title>
        <authorList>
            <person name="Kim J."/>
        </authorList>
    </citation>
    <scope>NUCLEOTIDE SEQUENCE [LARGE SCALE GENOMIC DNA]</scope>
    <source>
        <strain evidence="1 2">PR3</strain>
    </source>
</reference>
<keyword evidence="2" id="KW-1185">Reference proteome</keyword>
<sequence length="95" mass="11306">MSFDDLLLELKGQKTVQEDPKHVSFEKLFHESFMVKYTNMNSFEAFMEKGNFQANTREEIKNIQDELFDRHVARETKFSSWQAMLDTATKEYEAK</sequence>
<proteinExistence type="predicted"/>
<comment type="caution">
    <text evidence="1">The sequence shown here is derived from an EMBL/GenBank/DDBJ whole genome shotgun (WGS) entry which is preliminary data.</text>
</comment>
<evidence type="ECO:0000313" key="2">
    <source>
        <dbReference type="Proteomes" id="UP000609346"/>
    </source>
</evidence>
<gene>
    <name evidence="1" type="ORF">H8B09_19540</name>
</gene>
<dbReference type="RefSeq" id="WP_191205278.1">
    <property type="nucleotide sequence ID" value="NZ_JACXZA010000005.1"/>
</dbReference>
<dbReference type="Proteomes" id="UP000609346">
    <property type="component" value="Unassembled WGS sequence"/>
</dbReference>
<evidence type="ECO:0000313" key="1">
    <source>
        <dbReference type="EMBL" id="MBD3920969.1"/>
    </source>
</evidence>
<dbReference type="EMBL" id="JACXZA010000005">
    <property type="protein sequence ID" value="MBD3920969.1"/>
    <property type="molecule type" value="Genomic_DNA"/>
</dbReference>